<sequence length="500" mass="54539">MSARQEATLTIGESEYYAGQGVLFEGSLAQTGERQIWLEFHMNRPGDAWTVVPGSTARTDRNGRFSFRHPAPGMYNISLRVSSAVGATPGRLFHAHDEMTTVAVAPADGTLPFRPDWSRYREYTSYPAAEDEAFSVTVDTSPEGGPILLGRTVALEERVDATTWRKVTQGIVGLNGTVRFQRTISEPGVHVYRARIGGWLGFGSDIGWNTSFPVHVYVLSRRGEGVQPARATETRAPGTTQPAGRSSEGGSSGQRYGWGETLYDFAYEWGESLSDAPYKGKVPRGTWAETSTGGGRAGRHNGGLFLESKYGVVAPRDAGPGDFGTTAATLRGNAHATGRWEVRLRTWEIAEAGESFRVRVELVPEDPAKRACGARTITVAEISPSGRAVRYGVTTPNKRRAWTSQRTGVPISQVHHAYGVEVTGSRITWLLDSQPIGTVRSRAALPKVPLTLRLSLVGRGDREMRHTYAGADWIRAWDRSNGRSVTSAHRLRAGRHDLGC</sequence>
<dbReference type="InterPro" id="IPR013320">
    <property type="entry name" value="ConA-like_dom_sf"/>
</dbReference>
<dbReference type="EMBL" id="JACCFP010000001">
    <property type="protein sequence ID" value="NYJ03282.1"/>
    <property type="molecule type" value="Genomic_DNA"/>
</dbReference>
<evidence type="ECO:0000313" key="4">
    <source>
        <dbReference type="Proteomes" id="UP000530424"/>
    </source>
</evidence>
<comment type="caution">
    <text evidence="3">The sequence shown here is derived from an EMBL/GenBank/DDBJ whole genome shotgun (WGS) entry which is preliminary data.</text>
</comment>
<dbReference type="Proteomes" id="UP000530424">
    <property type="component" value="Unassembled WGS sequence"/>
</dbReference>
<dbReference type="PROSITE" id="PS51762">
    <property type="entry name" value="GH16_2"/>
    <property type="match status" value="1"/>
</dbReference>
<feature type="region of interest" description="Disordered" evidence="1">
    <location>
        <begin position="227"/>
        <end position="253"/>
    </location>
</feature>
<gene>
    <name evidence="3" type="ORF">HNR19_003980</name>
</gene>
<name>A0A853C9G0_9ACTN</name>
<dbReference type="AlphaFoldDB" id="A0A853C9G0"/>
<dbReference type="GO" id="GO:0005975">
    <property type="term" value="P:carbohydrate metabolic process"/>
    <property type="evidence" value="ECO:0007669"/>
    <property type="project" value="InterPro"/>
</dbReference>
<dbReference type="Gene3D" id="2.60.120.200">
    <property type="match status" value="1"/>
</dbReference>
<protein>
    <recommendedName>
        <fullName evidence="2">GH16 domain-containing protein</fullName>
    </recommendedName>
</protein>
<evidence type="ECO:0000259" key="2">
    <source>
        <dbReference type="PROSITE" id="PS51762"/>
    </source>
</evidence>
<feature type="domain" description="GH16" evidence="2">
    <location>
        <begin position="234"/>
        <end position="482"/>
    </location>
</feature>
<evidence type="ECO:0000313" key="3">
    <source>
        <dbReference type="EMBL" id="NYJ03282.1"/>
    </source>
</evidence>
<keyword evidence="4" id="KW-1185">Reference proteome</keyword>
<dbReference type="GO" id="GO:0004553">
    <property type="term" value="F:hydrolase activity, hydrolyzing O-glycosyl compounds"/>
    <property type="evidence" value="ECO:0007669"/>
    <property type="project" value="InterPro"/>
</dbReference>
<proteinExistence type="predicted"/>
<accession>A0A853C9G0</accession>
<dbReference type="InterPro" id="IPR000757">
    <property type="entry name" value="Beta-glucanase-like"/>
</dbReference>
<evidence type="ECO:0000256" key="1">
    <source>
        <dbReference type="SAM" id="MobiDB-lite"/>
    </source>
</evidence>
<organism evidence="3 4">
    <name type="scientific">Nocardioides thalensis</name>
    <dbReference type="NCBI Taxonomy" id="1914755"/>
    <lineage>
        <taxon>Bacteria</taxon>
        <taxon>Bacillati</taxon>
        <taxon>Actinomycetota</taxon>
        <taxon>Actinomycetes</taxon>
        <taxon>Propionibacteriales</taxon>
        <taxon>Nocardioidaceae</taxon>
        <taxon>Nocardioides</taxon>
    </lineage>
</organism>
<dbReference type="SUPFAM" id="SSF49899">
    <property type="entry name" value="Concanavalin A-like lectins/glucanases"/>
    <property type="match status" value="1"/>
</dbReference>
<reference evidence="3 4" key="1">
    <citation type="submission" date="2020-07" db="EMBL/GenBank/DDBJ databases">
        <title>Sequencing the genomes of 1000 actinobacteria strains.</title>
        <authorList>
            <person name="Klenk H.-P."/>
        </authorList>
    </citation>
    <scope>NUCLEOTIDE SEQUENCE [LARGE SCALE GENOMIC DNA]</scope>
    <source>
        <strain evidence="3 4">DSM 103833</strain>
    </source>
</reference>